<dbReference type="InterPro" id="IPR050613">
    <property type="entry name" value="Sec_Metabolite_Reg"/>
</dbReference>
<dbReference type="SMART" id="SM00066">
    <property type="entry name" value="GAL4"/>
    <property type="match status" value="1"/>
</dbReference>
<dbReference type="GO" id="GO:0005634">
    <property type="term" value="C:nucleus"/>
    <property type="evidence" value="ECO:0007669"/>
    <property type="project" value="UniProtKB-SubCell"/>
</dbReference>
<dbReference type="PROSITE" id="PS00463">
    <property type="entry name" value="ZN2_CY6_FUNGAL_1"/>
    <property type="match status" value="1"/>
</dbReference>
<accession>A0A6G1J186</accession>
<keyword evidence="3" id="KW-0539">Nucleus</keyword>
<evidence type="ECO:0000256" key="4">
    <source>
        <dbReference type="SAM" id="MobiDB-lite"/>
    </source>
</evidence>
<feature type="domain" description="Zn(2)-C6 fungal-type" evidence="5">
    <location>
        <begin position="51"/>
        <end position="81"/>
    </location>
</feature>
<organism evidence="6 7">
    <name type="scientific">Lentithecium fluviatile CBS 122367</name>
    <dbReference type="NCBI Taxonomy" id="1168545"/>
    <lineage>
        <taxon>Eukaryota</taxon>
        <taxon>Fungi</taxon>
        <taxon>Dikarya</taxon>
        <taxon>Ascomycota</taxon>
        <taxon>Pezizomycotina</taxon>
        <taxon>Dothideomycetes</taxon>
        <taxon>Pleosporomycetidae</taxon>
        <taxon>Pleosporales</taxon>
        <taxon>Massarineae</taxon>
        <taxon>Lentitheciaceae</taxon>
        <taxon>Lentithecium</taxon>
    </lineage>
</organism>
<evidence type="ECO:0000313" key="7">
    <source>
        <dbReference type="Proteomes" id="UP000799291"/>
    </source>
</evidence>
<dbReference type="GO" id="GO:0008270">
    <property type="term" value="F:zinc ion binding"/>
    <property type="evidence" value="ECO:0007669"/>
    <property type="project" value="InterPro"/>
</dbReference>
<dbReference type="SUPFAM" id="SSF57701">
    <property type="entry name" value="Zn2/Cys6 DNA-binding domain"/>
    <property type="match status" value="1"/>
</dbReference>
<reference evidence="6" key="1">
    <citation type="journal article" date="2020" name="Stud. Mycol.">
        <title>101 Dothideomycetes genomes: a test case for predicting lifestyles and emergence of pathogens.</title>
        <authorList>
            <person name="Haridas S."/>
            <person name="Albert R."/>
            <person name="Binder M."/>
            <person name="Bloem J."/>
            <person name="Labutti K."/>
            <person name="Salamov A."/>
            <person name="Andreopoulos B."/>
            <person name="Baker S."/>
            <person name="Barry K."/>
            <person name="Bills G."/>
            <person name="Bluhm B."/>
            <person name="Cannon C."/>
            <person name="Castanera R."/>
            <person name="Culley D."/>
            <person name="Daum C."/>
            <person name="Ezra D."/>
            <person name="Gonzalez J."/>
            <person name="Henrissat B."/>
            <person name="Kuo A."/>
            <person name="Liang C."/>
            <person name="Lipzen A."/>
            <person name="Lutzoni F."/>
            <person name="Magnuson J."/>
            <person name="Mondo S."/>
            <person name="Nolan M."/>
            <person name="Ohm R."/>
            <person name="Pangilinan J."/>
            <person name="Park H.-J."/>
            <person name="Ramirez L."/>
            <person name="Alfaro M."/>
            <person name="Sun H."/>
            <person name="Tritt A."/>
            <person name="Yoshinaga Y."/>
            <person name="Zwiers L.-H."/>
            <person name="Turgeon B."/>
            <person name="Goodwin S."/>
            <person name="Spatafora J."/>
            <person name="Crous P."/>
            <person name="Grigoriev I."/>
        </authorList>
    </citation>
    <scope>NUCLEOTIDE SEQUENCE</scope>
    <source>
        <strain evidence="6">CBS 122367</strain>
    </source>
</reference>
<dbReference type="PANTHER" id="PTHR31001">
    <property type="entry name" value="UNCHARACTERIZED TRANSCRIPTIONAL REGULATORY PROTEIN"/>
    <property type="match status" value="1"/>
</dbReference>
<evidence type="ECO:0000256" key="1">
    <source>
        <dbReference type="ARBA" id="ARBA00004123"/>
    </source>
</evidence>
<name>A0A6G1J186_9PLEO</name>
<dbReference type="AlphaFoldDB" id="A0A6G1J186"/>
<feature type="region of interest" description="Disordered" evidence="4">
    <location>
        <begin position="114"/>
        <end position="148"/>
    </location>
</feature>
<evidence type="ECO:0000256" key="3">
    <source>
        <dbReference type="ARBA" id="ARBA00023242"/>
    </source>
</evidence>
<dbReference type="GO" id="GO:0000981">
    <property type="term" value="F:DNA-binding transcription factor activity, RNA polymerase II-specific"/>
    <property type="evidence" value="ECO:0007669"/>
    <property type="project" value="InterPro"/>
</dbReference>
<dbReference type="Pfam" id="PF04082">
    <property type="entry name" value="Fungal_trans"/>
    <property type="match status" value="1"/>
</dbReference>
<proteinExistence type="predicted"/>
<dbReference type="OrthoDB" id="424974at2759"/>
<dbReference type="Pfam" id="PF00172">
    <property type="entry name" value="Zn_clus"/>
    <property type="match status" value="1"/>
</dbReference>
<dbReference type="PROSITE" id="PS50048">
    <property type="entry name" value="ZN2_CY6_FUNGAL_2"/>
    <property type="match status" value="1"/>
</dbReference>
<feature type="compositionally biased region" description="Low complexity" evidence="4">
    <location>
        <begin position="114"/>
        <end position="128"/>
    </location>
</feature>
<evidence type="ECO:0000256" key="2">
    <source>
        <dbReference type="ARBA" id="ARBA00022723"/>
    </source>
</evidence>
<gene>
    <name evidence="6" type="ORF">K458DRAFT_451950</name>
</gene>
<dbReference type="Proteomes" id="UP000799291">
    <property type="component" value="Unassembled WGS sequence"/>
</dbReference>
<dbReference type="CDD" id="cd00067">
    <property type="entry name" value="GAL4"/>
    <property type="match status" value="1"/>
</dbReference>
<dbReference type="EMBL" id="MU005582">
    <property type="protein sequence ID" value="KAF2684158.1"/>
    <property type="molecule type" value="Genomic_DNA"/>
</dbReference>
<evidence type="ECO:0000313" key="6">
    <source>
        <dbReference type="EMBL" id="KAF2684158.1"/>
    </source>
</evidence>
<dbReference type="SMART" id="SM00906">
    <property type="entry name" value="Fungal_trans"/>
    <property type="match status" value="1"/>
</dbReference>
<dbReference type="InterPro" id="IPR036864">
    <property type="entry name" value="Zn2-C6_fun-type_DNA-bd_sf"/>
</dbReference>
<comment type="subcellular location">
    <subcellularLocation>
        <location evidence="1">Nucleus</location>
    </subcellularLocation>
</comment>
<sequence length="772" mass="87112">MSSARIRFSLMQEKIFSPTVTMMTFEARPAPQFQPQSKHPSSASPAIHQYACLRCRSRRVKCDKILTGCAHCASHGAQCMYSARRPRKSKTTGLGQQQQRGQRCLLPASQSIAPSSISSVEPGSSLSSAEVASENEERIADQSADDEEDTIILQELREGLFEASKDRDGGLVVGPPGNPKILDGEVRKQATYFDTILSPKFSPNNENTQSGSFERLNTMDARSLLLNSCSIPKHNLHTNHPPPDVMQVLWDYYAHHVDRMAKVLYKPVVNALISRVSTNINSITTFEAPLLFAIWLAATISLSASECRRLHKQEKHILTRRYRRSLEDALIAAGWMTTSNILVLQALAIYLFFTSENSHSTWILSGIALGLAQIMGLHIDPSSSHPPPSIIETEMRRRLWWTLCQLDVRVSGNCGLEPHVPHTPLPPLPLHVNDSDLAPYSSQACNQEPLERDEFTDMTLALIKLEVTKTTLRFARSTSSQPKRQKIITDQLACYEHTYLRYIKNSPVPSPELQKICMLGTRFIMTRLWKMLYDTYPESCPRALYGEVEAPDPLITYNTDVLDIAHQLPCKYKQYGWFFRCKYSQWHALAYLLIQLCTHTTGGAVDRAWRVLDAVFADWEKSGLTGQSDEGDERDGKKKVVSKLWQPLLQLFDRAREARRCGLEGPTQHISVSVNKPSTLVNAYENTTNVNVTAPQSNLQRQPLPTVFPPSPTFHDGLIGDPFLGSADDFGMEMNWEQLDEWAKSFLNGYQQQREQNAVEPDLDMEEGFSWW</sequence>
<dbReference type="InterPro" id="IPR007219">
    <property type="entry name" value="XnlR_reg_dom"/>
</dbReference>
<keyword evidence="2" id="KW-0479">Metal-binding</keyword>
<dbReference type="PANTHER" id="PTHR31001:SF50">
    <property type="entry name" value="ZN(II)2CYS6 TRANSCRIPTION FACTOR (EUROFUNG)"/>
    <property type="match status" value="1"/>
</dbReference>
<protein>
    <recommendedName>
        <fullName evidence="5">Zn(2)-C6 fungal-type domain-containing protein</fullName>
    </recommendedName>
</protein>
<dbReference type="GO" id="GO:0006351">
    <property type="term" value="P:DNA-templated transcription"/>
    <property type="evidence" value="ECO:0007669"/>
    <property type="project" value="InterPro"/>
</dbReference>
<keyword evidence="7" id="KW-1185">Reference proteome</keyword>
<dbReference type="InterPro" id="IPR001138">
    <property type="entry name" value="Zn2Cys6_DnaBD"/>
</dbReference>
<dbReference type="CDD" id="cd12148">
    <property type="entry name" value="fungal_TF_MHR"/>
    <property type="match status" value="1"/>
</dbReference>
<dbReference type="Gene3D" id="4.10.240.10">
    <property type="entry name" value="Zn(2)-C6 fungal-type DNA-binding domain"/>
    <property type="match status" value="1"/>
</dbReference>
<evidence type="ECO:0000259" key="5">
    <source>
        <dbReference type="PROSITE" id="PS50048"/>
    </source>
</evidence>
<dbReference type="GO" id="GO:0003677">
    <property type="term" value="F:DNA binding"/>
    <property type="evidence" value="ECO:0007669"/>
    <property type="project" value="InterPro"/>
</dbReference>